<dbReference type="EC" id="3.2.1.52" evidence="3"/>
<feature type="domain" description="Glycoside hydrolase family 20 catalytic" evidence="9">
    <location>
        <begin position="272"/>
        <end position="618"/>
    </location>
</feature>
<evidence type="ECO:0000256" key="1">
    <source>
        <dbReference type="ARBA" id="ARBA00001231"/>
    </source>
</evidence>
<evidence type="ECO:0000256" key="2">
    <source>
        <dbReference type="ARBA" id="ARBA00006285"/>
    </source>
</evidence>
<dbReference type="CDD" id="cd06563">
    <property type="entry name" value="GH20_chitobiase-like"/>
    <property type="match status" value="1"/>
</dbReference>
<dbReference type="InterPro" id="IPR017853">
    <property type="entry name" value="GH"/>
</dbReference>
<dbReference type="GO" id="GO:0005975">
    <property type="term" value="P:carbohydrate metabolic process"/>
    <property type="evidence" value="ECO:0007669"/>
    <property type="project" value="InterPro"/>
</dbReference>
<sequence length="637" mass="70067">MTPSFRLESTWDASEAPNGRFDFALVNLGVETLERFQVAYTALTRVIDRAACRNARFVERDANYHAYAPPEGFRLAPGETWRFSVGGLHRPARHRTDGPKSAYLTDAAGRHHAVAVADCMLAGAPSELPPPRLPQGHLDQPFALLPWPRRVALQPGEAVPVALHPEEGSAAQDVLAVDAALALFQRLFPVDHVPFRLVPAPGTRAIRFQTEASMGAEAYAVEFGDAIVVRSGGSAGRQHALVSLAQMLRAARADRERFRFPASGVIEDAPRYGWRGCHLDVSRQFYPVADVLRLVDIMAWAKLDVLHWHLTDDEAWRLEIRAYPELTTTGVLRGPDEPLKPQLGNGAEPVGGFYSQDDVRRVVAHAAALHVEVVPEIDIPGHNAATLVALPDLTDGQEAPESYHSVQGYPNNALNPGIEATYPFLETVLDEMAELFPSRYVHVGGDEVADGAWLASPKAKEVMARAGLSGTFELQSWFLARVQAMLQARGKQLAGWNEVAHGGGVDPAGTLLMAWEKPEVGIELARAGYDVVMTPGQAYYLDMVQDEAWQEPGASWAGTVPPAHTYGYEAEGDLPEELRDRLKGIQACIWSEHFLNRDYFNHLVFPRLYAIAESAWSPRENKSWDRFCTLAPLGPKL</sequence>
<dbReference type="InterPro" id="IPR025705">
    <property type="entry name" value="Beta_hexosaminidase_sua/sub"/>
</dbReference>
<dbReference type="PANTHER" id="PTHR22600">
    <property type="entry name" value="BETA-HEXOSAMINIDASE"/>
    <property type="match status" value="1"/>
</dbReference>
<dbReference type="EMBL" id="FNIT01000001">
    <property type="protein sequence ID" value="SDN54437.1"/>
    <property type="molecule type" value="Genomic_DNA"/>
</dbReference>
<accession>A0A1H0C9B6</accession>
<evidence type="ECO:0000256" key="8">
    <source>
        <dbReference type="PIRSR" id="PIRSR625705-1"/>
    </source>
</evidence>
<evidence type="ECO:0000256" key="7">
    <source>
        <dbReference type="ARBA" id="ARBA00033000"/>
    </source>
</evidence>
<keyword evidence="12" id="KW-1185">Reference proteome</keyword>
<dbReference type="STRING" id="1166073.SAMN05192530_101195"/>
<dbReference type="Gene3D" id="3.30.379.10">
    <property type="entry name" value="Chitobiase/beta-hexosaminidase domain 2-like"/>
    <property type="match status" value="1"/>
</dbReference>
<reference evidence="11 12" key="1">
    <citation type="submission" date="2016-10" db="EMBL/GenBank/DDBJ databases">
        <authorList>
            <person name="de Groot N.N."/>
        </authorList>
    </citation>
    <scope>NUCLEOTIDE SEQUENCE [LARGE SCALE GENOMIC DNA]</scope>
    <source>
        <strain evidence="12">L7-484,KACC 16230,DSM 25025</strain>
    </source>
</reference>
<dbReference type="GO" id="GO:0016020">
    <property type="term" value="C:membrane"/>
    <property type="evidence" value="ECO:0007669"/>
    <property type="project" value="TreeGrafter"/>
</dbReference>
<name>A0A1H0C9B6_9HYPH</name>
<comment type="similarity">
    <text evidence="2">Belongs to the glycosyl hydrolase 20 family.</text>
</comment>
<evidence type="ECO:0000313" key="11">
    <source>
        <dbReference type="EMBL" id="SDN54437.1"/>
    </source>
</evidence>
<dbReference type="AlphaFoldDB" id="A0A1H0C9B6"/>
<keyword evidence="5" id="KW-0326">Glycosidase</keyword>
<dbReference type="RefSeq" id="WP_090667580.1">
    <property type="nucleotide sequence ID" value="NZ_FNIT01000001.1"/>
</dbReference>
<evidence type="ECO:0000256" key="4">
    <source>
        <dbReference type="ARBA" id="ARBA00022801"/>
    </source>
</evidence>
<dbReference type="OrthoDB" id="9763537at2"/>
<proteinExistence type="inferred from homology"/>
<organism evidence="11 12">
    <name type="scientific">Aureimonas jatrophae</name>
    <dbReference type="NCBI Taxonomy" id="1166073"/>
    <lineage>
        <taxon>Bacteria</taxon>
        <taxon>Pseudomonadati</taxon>
        <taxon>Pseudomonadota</taxon>
        <taxon>Alphaproteobacteria</taxon>
        <taxon>Hyphomicrobiales</taxon>
        <taxon>Aurantimonadaceae</taxon>
        <taxon>Aureimonas</taxon>
    </lineage>
</organism>
<gene>
    <name evidence="11" type="ORF">SAMN05192530_101195</name>
</gene>
<evidence type="ECO:0000313" key="12">
    <source>
        <dbReference type="Proteomes" id="UP000198793"/>
    </source>
</evidence>
<dbReference type="SUPFAM" id="SSF55545">
    <property type="entry name" value="beta-N-acetylhexosaminidase-like domain"/>
    <property type="match status" value="1"/>
</dbReference>
<protein>
    <recommendedName>
        <fullName evidence="3">beta-N-acetylhexosaminidase</fullName>
        <ecNumber evidence="3">3.2.1.52</ecNumber>
    </recommendedName>
    <alternativeName>
        <fullName evidence="6">Beta-N-acetylhexosaminidase</fullName>
    </alternativeName>
    <alternativeName>
        <fullName evidence="7">N-acetyl-beta-glucosaminidase</fullName>
    </alternativeName>
</protein>
<dbReference type="Proteomes" id="UP000198793">
    <property type="component" value="Unassembled WGS sequence"/>
</dbReference>
<comment type="catalytic activity">
    <reaction evidence="1">
        <text>Hydrolysis of terminal non-reducing N-acetyl-D-hexosamine residues in N-acetyl-beta-D-hexosaminides.</text>
        <dbReference type="EC" id="3.2.1.52"/>
    </reaction>
</comment>
<dbReference type="PRINTS" id="PR00738">
    <property type="entry name" value="GLHYDRLASE20"/>
</dbReference>
<evidence type="ECO:0000259" key="9">
    <source>
        <dbReference type="Pfam" id="PF00728"/>
    </source>
</evidence>
<evidence type="ECO:0000256" key="5">
    <source>
        <dbReference type="ARBA" id="ARBA00023295"/>
    </source>
</evidence>
<dbReference type="Gene3D" id="3.20.20.80">
    <property type="entry name" value="Glycosidases"/>
    <property type="match status" value="1"/>
</dbReference>
<dbReference type="Pfam" id="PF02838">
    <property type="entry name" value="Glyco_hydro_20b"/>
    <property type="match status" value="1"/>
</dbReference>
<evidence type="ECO:0000256" key="6">
    <source>
        <dbReference type="ARBA" id="ARBA00030512"/>
    </source>
</evidence>
<dbReference type="SUPFAM" id="SSF51445">
    <property type="entry name" value="(Trans)glycosidases"/>
    <property type="match status" value="1"/>
</dbReference>
<dbReference type="Pfam" id="PF00728">
    <property type="entry name" value="Glyco_hydro_20"/>
    <property type="match status" value="1"/>
</dbReference>
<dbReference type="InterPro" id="IPR015883">
    <property type="entry name" value="Glyco_hydro_20_cat"/>
</dbReference>
<evidence type="ECO:0000256" key="3">
    <source>
        <dbReference type="ARBA" id="ARBA00012663"/>
    </source>
</evidence>
<feature type="domain" description="Beta-hexosaminidase bacterial type N-terminal" evidence="10">
    <location>
        <begin position="145"/>
        <end position="269"/>
    </location>
</feature>
<dbReference type="InterPro" id="IPR029018">
    <property type="entry name" value="Hex-like_dom2"/>
</dbReference>
<dbReference type="GO" id="GO:0004563">
    <property type="term" value="F:beta-N-acetylhexosaminidase activity"/>
    <property type="evidence" value="ECO:0007669"/>
    <property type="project" value="UniProtKB-EC"/>
</dbReference>
<dbReference type="GO" id="GO:0030203">
    <property type="term" value="P:glycosaminoglycan metabolic process"/>
    <property type="evidence" value="ECO:0007669"/>
    <property type="project" value="TreeGrafter"/>
</dbReference>
<keyword evidence="4" id="KW-0378">Hydrolase</keyword>
<feature type="active site" description="Proton donor" evidence="8">
    <location>
        <position position="447"/>
    </location>
</feature>
<dbReference type="InterPro" id="IPR015882">
    <property type="entry name" value="HEX_bac_N"/>
</dbReference>
<dbReference type="PANTHER" id="PTHR22600:SF57">
    <property type="entry name" value="BETA-N-ACETYLHEXOSAMINIDASE"/>
    <property type="match status" value="1"/>
</dbReference>
<evidence type="ECO:0000259" key="10">
    <source>
        <dbReference type="Pfam" id="PF02838"/>
    </source>
</evidence>